<sequence length="113" mass="11893">MGIRGILKALPKTAKKVAVLDRTKEPGALGDPLYLDVATTLREAGLDTVVLTGGRYGLGSKDTPPSSVFAVYKELEKDAPKARFTIGIVDDVTNLSLPEVKPAPITSAEGTVE</sequence>
<keyword evidence="3" id="KW-0560">Oxidoreductase</keyword>
<dbReference type="EMBL" id="AJWY01006889">
    <property type="protein sequence ID" value="EKC65596.1"/>
    <property type="molecule type" value="Genomic_DNA"/>
</dbReference>
<reference evidence="6" key="1">
    <citation type="journal article" date="2013" name="Environ. Microbiol.">
        <title>Microbiota from the distal guts of lean and obese adolescents exhibit partial functional redundancy besides clear differences in community structure.</title>
        <authorList>
            <person name="Ferrer M."/>
            <person name="Ruiz A."/>
            <person name="Lanza F."/>
            <person name="Haange S.B."/>
            <person name="Oberbach A."/>
            <person name="Till H."/>
            <person name="Bargiela R."/>
            <person name="Campoy C."/>
            <person name="Segura M.T."/>
            <person name="Richter M."/>
            <person name="von Bergen M."/>
            <person name="Seifert J."/>
            <person name="Suarez A."/>
        </authorList>
    </citation>
    <scope>NUCLEOTIDE SEQUENCE</scope>
</reference>
<keyword evidence="6" id="KW-0670">Pyruvate</keyword>
<dbReference type="GO" id="GO:0006979">
    <property type="term" value="P:response to oxidative stress"/>
    <property type="evidence" value="ECO:0007669"/>
    <property type="project" value="TreeGrafter"/>
</dbReference>
<dbReference type="SUPFAM" id="SSF52922">
    <property type="entry name" value="TK C-terminal domain-like"/>
    <property type="match status" value="1"/>
</dbReference>
<keyword evidence="1" id="KW-0004">4Fe-4S</keyword>
<evidence type="ECO:0000256" key="1">
    <source>
        <dbReference type="ARBA" id="ARBA00022485"/>
    </source>
</evidence>
<keyword evidence="4" id="KW-0408">Iron</keyword>
<dbReference type="InterPro" id="IPR050722">
    <property type="entry name" value="Pyruvate:ferred/Flavod_OxRd"/>
</dbReference>
<accession>K1U2C1</accession>
<dbReference type="GO" id="GO:0051539">
    <property type="term" value="F:4 iron, 4 sulfur cluster binding"/>
    <property type="evidence" value="ECO:0007669"/>
    <property type="project" value="UniProtKB-KW"/>
</dbReference>
<comment type="caution">
    <text evidence="6">The sequence shown here is derived from an EMBL/GenBank/DDBJ whole genome shotgun (WGS) entry which is preliminary data.</text>
</comment>
<feature type="non-terminal residue" evidence="6">
    <location>
        <position position="113"/>
    </location>
</feature>
<dbReference type="AlphaFoldDB" id="K1U2C1"/>
<dbReference type="InterPro" id="IPR009014">
    <property type="entry name" value="Transketo_C/PFOR_II"/>
</dbReference>
<proteinExistence type="predicted"/>
<evidence type="ECO:0000256" key="3">
    <source>
        <dbReference type="ARBA" id="ARBA00023002"/>
    </source>
</evidence>
<gene>
    <name evidence="6" type="ORF">LEA_10241</name>
</gene>
<dbReference type="PANTHER" id="PTHR32154:SF0">
    <property type="entry name" value="PYRUVATE-FLAVODOXIN OXIDOREDUCTASE-RELATED"/>
    <property type="match status" value="1"/>
</dbReference>
<keyword evidence="5" id="KW-0411">Iron-sulfur</keyword>
<evidence type="ECO:0000256" key="5">
    <source>
        <dbReference type="ARBA" id="ARBA00023014"/>
    </source>
</evidence>
<evidence type="ECO:0000256" key="2">
    <source>
        <dbReference type="ARBA" id="ARBA00022723"/>
    </source>
</evidence>
<dbReference type="FunFam" id="3.40.50.920:FF:000007">
    <property type="entry name" value="Pyruvate:ferredoxin (Flavodoxin) oxidoreductase"/>
    <property type="match status" value="1"/>
</dbReference>
<organism evidence="6">
    <name type="scientific">human gut metagenome</name>
    <dbReference type="NCBI Taxonomy" id="408170"/>
    <lineage>
        <taxon>unclassified sequences</taxon>
        <taxon>metagenomes</taxon>
        <taxon>organismal metagenomes</taxon>
    </lineage>
</organism>
<evidence type="ECO:0000313" key="6">
    <source>
        <dbReference type="EMBL" id="EKC65596.1"/>
    </source>
</evidence>
<dbReference type="GO" id="GO:0046872">
    <property type="term" value="F:metal ion binding"/>
    <property type="evidence" value="ECO:0007669"/>
    <property type="project" value="UniProtKB-KW"/>
</dbReference>
<protein>
    <submittedName>
        <fullName evidence="6">Pyruvate-flavodoxin oxidoreductase</fullName>
    </submittedName>
</protein>
<name>K1U2C1_9ZZZZ</name>
<evidence type="ECO:0000256" key="4">
    <source>
        <dbReference type="ARBA" id="ARBA00023004"/>
    </source>
</evidence>
<dbReference type="PANTHER" id="PTHR32154">
    <property type="entry name" value="PYRUVATE-FLAVODOXIN OXIDOREDUCTASE-RELATED"/>
    <property type="match status" value="1"/>
</dbReference>
<keyword evidence="2" id="KW-0479">Metal-binding</keyword>
<dbReference type="Gene3D" id="3.40.50.920">
    <property type="match status" value="1"/>
</dbReference>
<dbReference type="GO" id="GO:0016491">
    <property type="term" value="F:oxidoreductase activity"/>
    <property type="evidence" value="ECO:0007669"/>
    <property type="project" value="UniProtKB-KW"/>
</dbReference>